<dbReference type="Proteomes" id="UP001501822">
    <property type="component" value="Unassembled WGS sequence"/>
</dbReference>
<accession>A0ABN0XA69</accession>
<gene>
    <name evidence="2" type="ORF">GCM10010151_55300</name>
</gene>
<feature type="compositionally biased region" description="Low complexity" evidence="1">
    <location>
        <begin position="17"/>
        <end position="35"/>
    </location>
</feature>
<organism evidence="2 3">
    <name type="scientific">Actinoallomurus spadix</name>
    <dbReference type="NCBI Taxonomy" id="79912"/>
    <lineage>
        <taxon>Bacteria</taxon>
        <taxon>Bacillati</taxon>
        <taxon>Actinomycetota</taxon>
        <taxon>Actinomycetes</taxon>
        <taxon>Streptosporangiales</taxon>
        <taxon>Thermomonosporaceae</taxon>
        <taxon>Actinoallomurus</taxon>
    </lineage>
</organism>
<proteinExistence type="predicted"/>
<evidence type="ECO:0000313" key="3">
    <source>
        <dbReference type="Proteomes" id="UP001501822"/>
    </source>
</evidence>
<sequence length="66" mass="7040">MRGVPAKNLRYRLSGESRMPSTPSRSPSSYGRTPTADAVSPVGDAAGTISLVMKLIASLVSFMKQR</sequence>
<dbReference type="EMBL" id="BAAABM010000053">
    <property type="protein sequence ID" value="GAA0358561.1"/>
    <property type="molecule type" value="Genomic_DNA"/>
</dbReference>
<keyword evidence="3" id="KW-1185">Reference proteome</keyword>
<evidence type="ECO:0000313" key="2">
    <source>
        <dbReference type="EMBL" id="GAA0358561.1"/>
    </source>
</evidence>
<comment type="caution">
    <text evidence="2">The sequence shown here is derived from an EMBL/GenBank/DDBJ whole genome shotgun (WGS) entry which is preliminary data.</text>
</comment>
<protein>
    <submittedName>
        <fullName evidence="2">Uncharacterized protein</fullName>
    </submittedName>
</protein>
<evidence type="ECO:0000256" key="1">
    <source>
        <dbReference type="SAM" id="MobiDB-lite"/>
    </source>
</evidence>
<feature type="region of interest" description="Disordered" evidence="1">
    <location>
        <begin position="1"/>
        <end position="38"/>
    </location>
</feature>
<reference evidence="2 3" key="1">
    <citation type="journal article" date="2019" name="Int. J. Syst. Evol. Microbiol.">
        <title>The Global Catalogue of Microorganisms (GCM) 10K type strain sequencing project: providing services to taxonomists for standard genome sequencing and annotation.</title>
        <authorList>
            <consortium name="The Broad Institute Genomics Platform"/>
            <consortium name="The Broad Institute Genome Sequencing Center for Infectious Disease"/>
            <person name="Wu L."/>
            <person name="Ma J."/>
        </authorList>
    </citation>
    <scope>NUCLEOTIDE SEQUENCE [LARGE SCALE GENOMIC DNA]</scope>
    <source>
        <strain evidence="2 3">JCM 3146</strain>
    </source>
</reference>
<name>A0ABN0XA69_9ACTN</name>